<keyword evidence="1" id="KW-0808">Transferase</keyword>
<gene>
    <name evidence="4" type="ORF">DFH08DRAFT_800660</name>
</gene>
<feature type="domain" description="Rhodanese" evidence="3">
    <location>
        <begin position="113"/>
        <end position="235"/>
    </location>
</feature>
<evidence type="ECO:0000313" key="4">
    <source>
        <dbReference type="EMBL" id="KAJ7361324.1"/>
    </source>
</evidence>
<proteinExistence type="predicted"/>
<keyword evidence="5" id="KW-1185">Reference proteome</keyword>
<dbReference type="InterPro" id="IPR001763">
    <property type="entry name" value="Rhodanese-like_dom"/>
</dbReference>
<comment type="caution">
    <text evidence="4">The sequence shown here is derived from an EMBL/GenBank/DDBJ whole genome shotgun (WGS) entry which is preliminary data.</text>
</comment>
<reference evidence="4" key="1">
    <citation type="submission" date="2023-03" db="EMBL/GenBank/DDBJ databases">
        <title>Massive genome expansion in bonnet fungi (Mycena s.s.) driven by repeated elements and novel gene families across ecological guilds.</title>
        <authorList>
            <consortium name="Lawrence Berkeley National Laboratory"/>
            <person name="Harder C.B."/>
            <person name="Miyauchi S."/>
            <person name="Viragh M."/>
            <person name="Kuo A."/>
            <person name="Thoen E."/>
            <person name="Andreopoulos B."/>
            <person name="Lu D."/>
            <person name="Skrede I."/>
            <person name="Drula E."/>
            <person name="Henrissat B."/>
            <person name="Morin E."/>
            <person name="Kohler A."/>
            <person name="Barry K."/>
            <person name="LaButti K."/>
            <person name="Morin E."/>
            <person name="Salamov A."/>
            <person name="Lipzen A."/>
            <person name="Mereny Z."/>
            <person name="Hegedus B."/>
            <person name="Baldrian P."/>
            <person name="Stursova M."/>
            <person name="Weitz H."/>
            <person name="Taylor A."/>
            <person name="Grigoriev I.V."/>
            <person name="Nagy L.G."/>
            <person name="Martin F."/>
            <person name="Kauserud H."/>
        </authorList>
    </citation>
    <scope>NUCLEOTIDE SEQUENCE</scope>
    <source>
        <strain evidence="4">CBHHK002</strain>
    </source>
</reference>
<evidence type="ECO:0000256" key="2">
    <source>
        <dbReference type="ARBA" id="ARBA00022737"/>
    </source>
</evidence>
<organism evidence="4 5">
    <name type="scientific">Mycena albidolilacea</name>
    <dbReference type="NCBI Taxonomy" id="1033008"/>
    <lineage>
        <taxon>Eukaryota</taxon>
        <taxon>Fungi</taxon>
        <taxon>Dikarya</taxon>
        <taxon>Basidiomycota</taxon>
        <taxon>Agaricomycotina</taxon>
        <taxon>Agaricomycetes</taxon>
        <taxon>Agaricomycetidae</taxon>
        <taxon>Agaricales</taxon>
        <taxon>Marasmiineae</taxon>
        <taxon>Mycenaceae</taxon>
        <taxon>Mycena</taxon>
    </lineage>
</organism>
<dbReference type="InterPro" id="IPR045078">
    <property type="entry name" value="TST/MPST-like"/>
</dbReference>
<dbReference type="InterPro" id="IPR036873">
    <property type="entry name" value="Rhodanese-like_dom_sf"/>
</dbReference>
<dbReference type="GO" id="GO:0004792">
    <property type="term" value="F:thiosulfate-cyanide sulfurtransferase activity"/>
    <property type="evidence" value="ECO:0007669"/>
    <property type="project" value="TreeGrafter"/>
</dbReference>
<evidence type="ECO:0000313" key="5">
    <source>
        <dbReference type="Proteomes" id="UP001218218"/>
    </source>
</evidence>
<accession>A0AAD7AKI6</accession>
<dbReference type="PROSITE" id="PS50206">
    <property type="entry name" value="RHODANESE_3"/>
    <property type="match status" value="1"/>
</dbReference>
<dbReference type="AlphaFoldDB" id="A0AAD7AKI6"/>
<dbReference type="PANTHER" id="PTHR11364:SF27">
    <property type="entry name" value="SULFURTRANSFERASE"/>
    <property type="match status" value="1"/>
</dbReference>
<protein>
    <recommendedName>
        <fullName evidence="3">Rhodanese domain-containing protein</fullName>
    </recommendedName>
</protein>
<evidence type="ECO:0000256" key="1">
    <source>
        <dbReference type="ARBA" id="ARBA00022679"/>
    </source>
</evidence>
<dbReference type="SUPFAM" id="SSF52821">
    <property type="entry name" value="Rhodanese/Cell cycle control phosphatase"/>
    <property type="match status" value="1"/>
</dbReference>
<dbReference type="Gene3D" id="3.40.250.10">
    <property type="entry name" value="Rhodanese-like domain"/>
    <property type="match status" value="1"/>
</dbReference>
<dbReference type="GO" id="GO:0005739">
    <property type="term" value="C:mitochondrion"/>
    <property type="evidence" value="ECO:0007669"/>
    <property type="project" value="TreeGrafter"/>
</dbReference>
<dbReference type="PANTHER" id="PTHR11364">
    <property type="entry name" value="THIOSULFATE SULFERTANSFERASE"/>
    <property type="match status" value="1"/>
</dbReference>
<evidence type="ECO:0000259" key="3">
    <source>
        <dbReference type="PROSITE" id="PS50206"/>
    </source>
</evidence>
<sequence>MRKTHAEDSRNIQSTDSAHKARFEYRAAILGTCITPLSPGGTHTRLDRPALDLPRTGKRLSWVDRQVFSSLRALWMLQEDVKSAKYPTPTLDSNAVRSYGQMVYNSGLIPLQTPDAELVLDARSRGRLPRFLGTDPEPRPGLSESSSHVPNSFPLPFNLFLQNNVTPSGSAYSSFLSEPKLRSTVVDALGPEKANSLFKGDVSVIATCGSGMTAVVLWLGLQLLGVKQVSLYDEILLDNVFEGVDSTIGRPFRYSPEQNIENINKQNSHQDFAIQWRCCGDHAKTREAPIAQREESRWEVLAHPDTPQEP</sequence>
<keyword evidence="2" id="KW-0677">Repeat</keyword>
<dbReference type="Proteomes" id="UP001218218">
    <property type="component" value="Unassembled WGS sequence"/>
</dbReference>
<name>A0AAD7AKI6_9AGAR</name>
<dbReference type="EMBL" id="JARIHO010000005">
    <property type="protein sequence ID" value="KAJ7361324.1"/>
    <property type="molecule type" value="Genomic_DNA"/>
</dbReference>